<dbReference type="GO" id="GO:0000329">
    <property type="term" value="C:fungal-type vacuole membrane"/>
    <property type="evidence" value="ECO:0007669"/>
    <property type="project" value="TreeGrafter"/>
</dbReference>
<comment type="subcellular location">
    <subcellularLocation>
        <location evidence="1">Endomembrane system</location>
        <topology evidence="1">Multi-pass membrane protein</topology>
    </subcellularLocation>
</comment>
<dbReference type="InterPro" id="IPR004837">
    <property type="entry name" value="NaCa_Exmemb"/>
</dbReference>
<feature type="compositionally biased region" description="Polar residues" evidence="8">
    <location>
        <begin position="531"/>
        <end position="554"/>
    </location>
</feature>
<dbReference type="Pfam" id="PF01699">
    <property type="entry name" value="Na_Ca_ex"/>
    <property type="match status" value="2"/>
</dbReference>
<feature type="region of interest" description="Disordered" evidence="8">
    <location>
        <begin position="294"/>
        <end position="315"/>
    </location>
</feature>
<dbReference type="InterPro" id="IPR044880">
    <property type="entry name" value="NCX_ion-bd_dom_sf"/>
</dbReference>
<dbReference type="Gene3D" id="1.20.1420.30">
    <property type="entry name" value="NCX, central ion-binding region"/>
    <property type="match status" value="2"/>
</dbReference>
<evidence type="ECO:0000259" key="10">
    <source>
        <dbReference type="PROSITE" id="PS50850"/>
    </source>
</evidence>
<evidence type="ECO:0000256" key="6">
    <source>
        <dbReference type="ARBA" id="ARBA00023065"/>
    </source>
</evidence>
<dbReference type="PROSITE" id="PS50850">
    <property type="entry name" value="MFS"/>
    <property type="match status" value="1"/>
</dbReference>
<keyword evidence="5 9" id="KW-1133">Transmembrane helix</keyword>
<name>A0A8H3E0I3_9AGAM</name>
<keyword evidence="3" id="KW-0813">Transport</keyword>
<dbReference type="InterPro" id="IPR020846">
    <property type="entry name" value="MFS_dom"/>
</dbReference>
<evidence type="ECO:0000256" key="7">
    <source>
        <dbReference type="ARBA" id="ARBA00023136"/>
    </source>
</evidence>
<accession>A0A8H3E0I3</accession>
<evidence type="ECO:0000256" key="9">
    <source>
        <dbReference type="SAM" id="Phobius"/>
    </source>
</evidence>
<feature type="transmembrane region" description="Helical" evidence="9">
    <location>
        <begin position="119"/>
        <end position="137"/>
    </location>
</feature>
<dbReference type="AlphaFoldDB" id="A0A8H3E0I3"/>
<dbReference type="Pfam" id="PF07690">
    <property type="entry name" value="MFS_1"/>
    <property type="match status" value="1"/>
</dbReference>
<gene>
    <name evidence="11" type="ORF">RDB_LOCUS80979</name>
</gene>
<feature type="transmembrane region" description="Helical" evidence="9">
    <location>
        <begin position="700"/>
        <end position="718"/>
    </location>
</feature>
<feature type="transmembrane region" description="Helical" evidence="9">
    <location>
        <begin position="86"/>
        <end position="107"/>
    </location>
</feature>
<dbReference type="EMBL" id="CAJNJQ010001657">
    <property type="protein sequence ID" value="CAE7145679.1"/>
    <property type="molecule type" value="Genomic_DNA"/>
</dbReference>
<evidence type="ECO:0000256" key="8">
    <source>
        <dbReference type="SAM" id="MobiDB-lite"/>
    </source>
</evidence>
<dbReference type="Gene3D" id="1.20.1250.20">
    <property type="entry name" value="MFS general substrate transporter like domains"/>
    <property type="match status" value="1"/>
</dbReference>
<feature type="transmembrane region" description="Helical" evidence="9">
    <location>
        <begin position="220"/>
        <end position="242"/>
    </location>
</feature>
<sequence length="1031" mass="111307">MDPDQQEQSGLLAEDHDADTYLETLDSPQPHEEAQVLGGHPKHYYRIITVICIANASAIASFQVVYPFINQMVVELGIAKDSDSAGYYSGLLDSGISLAGFVTTLPCSYLSDTFGRKPVMIASMIGTMVSLFFFGTGRTFLGLFISRCIGGAFGPQWAWTGAFTMLGDTTDAATSGGAYSAVKIAYSVGNMISPSIGGFLVHPSDHFAAFQGEFWKNNPFALPCFAGVFICGITTLILMAALPEAWVRITLPSKDGRSHKQGRRVSTSMHASVYSTASIGPGLESLVDNPTGSISFRRGRHDRENTDDSEHQASVESLLPSKGPVSVWSVITPSTIPVLITSFALAFLAAGWFTLYPLWAFTPISKGGLGASESSIGLQLSIRGLLHVLTMLTYAPIEKRLGLYRLYAWSMTMWVLPGVCYPLLSMWAKANNSSEGFVFQVLLIISFTLESFAAFVWISNSQMVNLVAPSEEALARFIGVSGIFLLLGQTLGPVLTASLFQWSVSVELAGGNLVWILMFFAYAPGESNGPSTTPFHQNSVPTVASTSTHQSSQPLRGVQDDLQGRPQSPRRTRFKSAALVLIAIKRMMTPQKKLGKTPTYKSSLWAIVTETYLSVLLVFIPIGWALHFHKRDNYAAVFVTNFLAIIPLAKLLGFATEELALRVGQTIGGLLNATFGNAVELIVAIVALTKCELRVVQSSLIGSILSNLLLVLGMCFFAGGTRYSEQGFMASAAQLNSSLLTISVIAVLLPAAFHFATNQQVDPDEGLDILRMSHGVAIVLLFIYAGYLFFQLWSHAHLYDEGEHAGFAERSTAYPKGGRTIKGIAMSAIRRKKADEEKQEEPMEPKEEIEEIEEPKLNIGSAVGLLVLVTVLVAFTAEYLVDSIDGLTEGGSISKEFVGLILLPIVGNAAEHVTAVTVSVKDKLDLSIGVAVGSSIQIALFVIPLLVVIAWGMGKPLTLLNDPFESVVLFLSVLVVNYVVSDGKSNWLEGFILMMLYVIIAVSFWYYPGSNPLADLGNSINLGGCSLEVAG</sequence>
<evidence type="ECO:0000256" key="1">
    <source>
        <dbReference type="ARBA" id="ARBA00004127"/>
    </source>
</evidence>
<feature type="transmembrane region" description="Helical" evidence="9">
    <location>
        <begin position="376"/>
        <end position="394"/>
    </location>
</feature>
<feature type="transmembrane region" description="Helical" evidence="9">
    <location>
        <begin position="502"/>
        <end position="523"/>
    </location>
</feature>
<dbReference type="FunFam" id="1.20.1420.30:FF:000024">
    <property type="entry name" value="Calcium/proton exchanger, variant"/>
    <property type="match status" value="1"/>
</dbReference>
<feature type="transmembrane region" description="Helical" evidence="9">
    <location>
        <begin position="436"/>
        <end position="457"/>
    </location>
</feature>
<feature type="transmembrane region" description="Helical" evidence="9">
    <location>
        <begin position="336"/>
        <end position="356"/>
    </location>
</feature>
<comment type="similarity">
    <text evidence="2">Belongs to the Ca(2+):cation antiporter (CaCA) (TC 2.A.19) family.</text>
</comment>
<feature type="transmembrane region" description="Helical" evidence="9">
    <location>
        <begin position="769"/>
        <end position="790"/>
    </location>
</feature>
<comment type="caution">
    <text evidence="11">The sequence shown here is derived from an EMBL/GenBank/DDBJ whole genome shotgun (WGS) entry which is preliminary data.</text>
</comment>
<feature type="transmembrane region" description="Helical" evidence="9">
    <location>
        <begin position="963"/>
        <end position="980"/>
    </location>
</feature>
<evidence type="ECO:0000313" key="12">
    <source>
        <dbReference type="Proteomes" id="UP000663827"/>
    </source>
</evidence>
<dbReference type="InterPro" id="IPR036259">
    <property type="entry name" value="MFS_trans_sf"/>
</dbReference>
<dbReference type="PANTHER" id="PTHR31503">
    <property type="entry name" value="VACUOLAR CALCIUM ION TRANSPORTER"/>
    <property type="match status" value="1"/>
</dbReference>
<dbReference type="InterPro" id="IPR011701">
    <property type="entry name" value="MFS"/>
</dbReference>
<feature type="transmembrane region" description="Helical" evidence="9">
    <location>
        <begin position="987"/>
        <end position="1007"/>
    </location>
</feature>
<dbReference type="GO" id="GO:0015369">
    <property type="term" value="F:calcium:proton antiporter activity"/>
    <property type="evidence" value="ECO:0007669"/>
    <property type="project" value="TreeGrafter"/>
</dbReference>
<keyword evidence="7 9" id="KW-0472">Membrane</keyword>
<dbReference type="GO" id="GO:0012505">
    <property type="term" value="C:endomembrane system"/>
    <property type="evidence" value="ECO:0007669"/>
    <property type="project" value="UniProtKB-SubCell"/>
</dbReference>
<feature type="transmembrane region" description="Helical" evidence="9">
    <location>
        <begin position="897"/>
        <end position="918"/>
    </location>
</feature>
<evidence type="ECO:0000256" key="3">
    <source>
        <dbReference type="ARBA" id="ARBA00022448"/>
    </source>
</evidence>
<feature type="transmembrane region" description="Helical" evidence="9">
    <location>
        <begin position="857"/>
        <end position="877"/>
    </location>
</feature>
<evidence type="ECO:0000313" key="11">
    <source>
        <dbReference type="EMBL" id="CAE7145679.1"/>
    </source>
</evidence>
<organism evidence="11 12">
    <name type="scientific">Rhizoctonia solani</name>
    <dbReference type="NCBI Taxonomy" id="456999"/>
    <lineage>
        <taxon>Eukaryota</taxon>
        <taxon>Fungi</taxon>
        <taxon>Dikarya</taxon>
        <taxon>Basidiomycota</taxon>
        <taxon>Agaricomycotina</taxon>
        <taxon>Agaricomycetes</taxon>
        <taxon>Cantharellales</taxon>
        <taxon>Ceratobasidiaceae</taxon>
        <taxon>Rhizoctonia</taxon>
    </lineage>
</organism>
<dbReference type="GO" id="GO:0006874">
    <property type="term" value="P:intracellular calcium ion homeostasis"/>
    <property type="evidence" value="ECO:0007669"/>
    <property type="project" value="TreeGrafter"/>
</dbReference>
<evidence type="ECO:0000256" key="4">
    <source>
        <dbReference type="ARBA" id="ARBA00022692"/>
    </source>
</evidence>
<dbReference type="PANTHER" id="PTHR31503:SF20">
    <property type="entry name" value="CA(2+)_H(+) EXCHANGER, PUTATIVE (EUROFUNG)-RELATED"/>
    <property type="match status" value="1"/>
</dbReference>
<dbReference type="Proteomes" id="UP000663827">
    <property type="component" value="Unassembled WGS sequence"/>
</dbReference>
<protein>
    <recommendedName>
        <fullName evidence="10">Major facilitator superfamily (MFS) profile domain-containing protein</fullName>
    </recommendedName>
</protein>
<keyword evidence="4 9" id="KW-0812">Transmembrane</keyword>
<feature type="transmembrane region" description="Helical" evidence="9">
    <location>
        <begin position="477"/>
        <end position="496"/>
    </location>
</feature>
<dbReference type="SUPFAM" id="SSF103473">
    <property type="entry name" value="MFS general substrate transporter"/>
    <property type="match status" value="1"/>
</dbReference>
<feature type="transmembrane region" description="Helical" evidence="9">
    <location>
        <begin position="44"/>
        <end position="66"/>
    </location>
</feature>
<dbReference type="InterPro" id="IPR004713">
    <property type="entry name" value="CaH_exchang"/>
</dbReference>
<feature type="region of interest" description="Disordered" evidence="8">
    <location>
        <begin position="531"/>
        <end position="570"/>
    </location>
</feature>
<feature type="transmembrane region" description="Helical" evidence="9">
    <location>
        <begin position="667"/>
        <end position="688"/>
    </location>
</feature>
<feature type="compositionally biased region" description="Basic and acidic residues" evidence="8">
    <location>
        <begin position="301"/>
        <end position="313"/>
    </location>
</feature>
<feature type="transmembrane region" description="Helical" evidence="9">
    <location>
        <begin position="406"/>
        <end position="424"/>
    </location>
</feature>
<feature type="domain" description="Major facilitator superfamily (MFS) profile" evidence="10">
    <location>
        <begin position="47"/>
        <end position="527"/>
    </location>
</feature>
<evidence type="ECO:0000256" key="5">
    <source>
        <dbReference type="ARBA" id="ARBA00022989"/>
    </source>
</evidence>
<feature type="transmembrane region" description="Helical" evidence="9">
    <location>
        <begin position="930"/>
        <end position="951"/>
    </location>
</feature>
<proteinExistence type="inferred from homology"/>
<feature type="transmembrane region" description="Helical" evidence="9">
    <location>
        <begin position="739"/>
        <end position="757"/>
    </location>
</feature>
<feature type="transmembrane region" description="Helical" evidence="9">
    <location>
        <begin position="634"/>
        <end position="655"/>
    </location>
</feature>
<keyword evidence="6" id="KW-0406">Ion transport</keyword>
<feature type="transmembrane region" description="Helical" evidence="9">
    <location>
        <begin position="604"/>
        <end position="628"/>
    </location>
</feature>
<evidence type="ECO:0000256" key="2">
    <source>
        <dbReference type="ARBA" id="ARBA00008170"/>
    </source>
</evidence>
<reference evidence="11" key="1">
    <citation type="submission" date="2021-01" db="EMBL/GenBank/DDBJ databases">
        <authorList>
            <person name="Kaushik A."/>
        </authorList>
    </citation>
    <scope>NUCLEOTIDE SEQUENCE</scope>
    <source>
        <strain evidence="11">AG5</strain>
    </source>
</reference>